<name>A0A8H5CMR0_9AGAR</name>
<evidence type="ECO:0000313" key="1">
    <source>
        <dbReference type="EMBL" id="KAF5344313.1"/>
    </source>
</evidence>
<organism evidence="1 2">
    <name type="scientific">Leucocoprinus leucothites</name>
    <dbReference type="NCBI Taxonomy" id="201217"/>
    <lineage>
        <taxon>Eukaryota</taxon>
        <taxon>Fungi</taxon>
        <taxon>Dikarya</taxon>
        <taxon>Basidiomycota</taxon>
        <taxon>Agaricomycotina</taxon>
        <taxon>Agaricomycetes</taxon>
        <taxon>Agaricomycetidae</taxon>
        <taxon>Agaricales</taxon>
        <taxon>Agaricineae</taxon>
        <taxon>Agaricaceae</taxon>
        <taxon>Leucocoprinus</taxon>
    </lineage>
</organism>
<dbReference type="EMBL" id="JAACJO010000067">
    <property type="protein sequence ID" value="KAF5344313.1"/>
    <property type="molecule type" value="Genomic_DNA"/>
</dbReference>
<gene>
    <name evidence="1" type="ORF">D9756_011319</name>
</gene>
<dbReference type="AlphaFoldDB" id="A0A8H5CMR0"/>
<dbReference type="Proteomes" id="UP000559027">
    <property type="component" value="Unassembled WGS sequence"/>
</dbReference>
<comment type="caution">
    <text evidence="1">The sequence shown here is derived from an EMBL/GenBank/DDBJ whole genome shotgun (WGS) entry which is preliminary data.</text>
</comment>
<sequence length="440" mass="49548">MPKTTTFNTLRAPAEAVGHCSHALPVPHGMSSTRPPFRLITYTLATMDGSGNLNVLVTTSVELVRQVEDLIQKLESLTVFPWDVSPPHKENWIVLDKFLHAGFQVCVASLQMSHQILKYLSSTTQADVEDNPRAMSTLGAIVGMVSVARVFNRALLEVKLESPPDQRGLWRVNPLSENSGLSDGEWWGIVTREPVKAQEYWDGFENAYPPQAATSLVNAAYSFDDNWRLALSSENTDILDSAKEQIINLFREHAVRVQIYANELRKYYQDTVHTPAIFKLWNSEVEYSPGSQLAVVLLESYLSNPPWNLDYRFREYLFGPNVIHGLNHIRSCSLTDAPANTCVRVLIRDTPYKMNTIALIYMRFLEQMRVSFLSTLAIEKKLGYMQTAGCYQLLQDPALTLSSMVQNQEIIRNATTEARATVGSLLSFLQEEANRIDSAL</sequence>
<keyword evidence="2" id="KW-1185">Reference proteome</keyword>
<proteinExistence type="predicted"/>
<accession>A0A8H5CMR0</accession>
<evidence type="ECO:0000313" key="2">
    <source>
        <dbReference type="Proteomes" id="UP000559027"/>
    </source>
</evidence>
<reference evidence="1 2" key="1">
    <citation type="journal article" date="2020" name="ISME J.">
        <title>Uncovering the hidden diversity of litter-decomposition mechanisms in mushroom-forming fungi.</title>
        <authorList>
            <person name="Floudas D."/>
            <person name="Bentzer J."/>
            <person name="Ahren D."/>
            <person name="Johansson T."/>
            <person name="Persson P."/>
            <person name="Tunlid A."/>
        </authorList>
    </citation>
    <scope>NUCLEOTIDE SEQUENCE [LARGE SCALE GENOMIC DNA]</scope>
    <source>
        <strain evidence="1 2">CBS 146.42</strain>
    </source>
</reference>
<protein>
    <recommendedName>
        <fullName evidence="3">Indoleamine 2,3-dioxygenase</fullName>
    </recommendedName>
</protein>
<evidence type="ECO:0008006" key="3">
    <source>
        <dbReference type="Google" id="ProtNLM"/>
    </source>
</evidence>